<dbReference type="RefSeq" id="XP_035319601.1">
    <property type="nucleotide sequence ID" value="XM_035464415.1"/>
</dbReference>
<evidence type="ECO:0000313" key="4">
    <source>
        <dbReference type="Proteomes" id="UP000749293"/>
    </source>
</evidence>
<evidence type="ECO:0000256" key="1">
    <source>
        <dbReference type="SAM" id="MobiDB-lite"/>
    </source>
</evidence>
<dbReference type="Pfam" id="PF00646">
    <property type="entry name" value="F-box"/>
    <property type="match status" value="1"/>
</dbReference>
<proteinExistence type="predicted"/>
<reference evidence="3" key="1">
    <citation type="submission" date="2020-03" db="EMBL/GenBank/DDBJ databases">
        <title>Site-based positive gene gene selection in Geosmithia morbida across the United States reveals a broad range of putative effectors and factors for local host and environmental adapation.</title>
        <authorList>
            <person name="Onufrak A."/>
            <person name="Murdoch R.W."/>
            <person name="Gazis R."/>
            <person name="Huff M."/>
            <person name="Staton M."/>
            <person name="Klingeman W."/>
            <person name="Hadziabdic D."/>
        </authorList>
    </citation>
    <scope>NUCLEOTIDE SEQUENCE</scope>
    <source>
        <strain evidence="3">1262</strain>
    </source>
</reference>
<dbReference type="InterPro" id="IPR001810">
    <property type="entry name" value="F-box_dom"/>
</dbReference>
<dbReference type="InterPro" id="IPR036047">
    <property type="entry name" value="F-box-like_dom_sf"/>
</dbReference>
<gene>
    <name evidence="3" type="ORF">GMORB2_2435</name>
</gene>
<name>A0A9P5D3Y0_9HYPO</name>
<dbReference type="EMBL" id="JAANYQ010000014">
    <property type="protein sequence ID" value="KAF4120949.1"/>
    <property type="molecule type" value="Genomic_DNA"/>
</dbReference>
<evidence type="ECO:0000313" key="3">
    <source>
        <dbReference type="EMBL" id="KAF4120949.1"/>
    </source>
</evidence>
<feature type="domain" description="F-box" evidence="2">
    <location>
        <begin position="13"/>
        <end position="59"/>
    </location>
</feature>
<organism evidence="3 4">
    <name type="scientific">Geosmithia morbida</name>
    <dbReference type="NCBI Taxonomy" id="1094350"/>
    <lineage>
        <taxon>Eukaryota</taxon>
        <taxon>Fungi</taxon>
        <taxon>Dikarya</taxon>
        <taxon>Ascomycota</taxon>
        <taxon>Pezizomycotina</taxon>
        <taxon>Sordariomycetes</taxon>
        <taxon>Hypocreomycetidae</taxon>
        <taxon>Hypocreales</taxon>
        <taxon>Bionectriaceae</taxon>
        <taxon>Geosmithia</taxon>
    </lineage>
</organism>
<evidence type="ECO:0000259" key="2">
    <source>
        <dbReference type="PROSITE" id="PS50181"/>
    </source>
</evidence>
<dbReference type="AlphaFoldDB" id="A0A9P5D3Y0"/>
<feature type="compositionally biased region" description="Low complexity" evidence="1">
    <location>
        <begin position="112"/>
        <end position="121"/>
    </location>
</feature>
<sequence length="447" mass="50888">MITTASSQDLPGPPVLAGLPMEILLDIYRHLDIGSIYQLSLASKFFHELFSNQKIAILLPALVRDFSPLDELLQVYTASADDLGSTYGALYKPRRVVFKRFAGDSGLILATGPSTSSQGQQQPPPQRSFANVVNGRRPGGSANPAFRTVTMSSKDIAPLLKLCQLVLKWEELFPSMRWFYQPESCRSLRQHEKERFRRAFYCWWLYGIYFHGNFPRPRIGLPEPHADDIRTSLLRYRSTSELLELMDLVETMKDVILHYICPRLDPNQQSHAMQDQPVLIDSVDRGQSLSESWDDQSRWSRIVKTYVKLGPRELMYYFENIYSYPRKRLISEIQLHHPTLCSDQESIQVAVRCVLDERQWLDKVISLAEDRAGGVIDFDDERDGERVTYGNDGSPDGSLPDGAKFIRSHSQYSPRGDDGSCLEDVYYRHAALDRGPAVASPFSIGTR</sequence>
<dbReference type="GeneID" id="55968665"/>
<feature type="region of interest" description="Disordered" evidence="1">
    <location>
        <begin position="112"/>
        <end position="144"/>
    </location>
</feature>
<dbReference type="SUPFAM" id="SSF81383">
    <property type="entry name" value="F-box domain"/>
    <property type="match status" value="1"/>
</dbReference>
<accession>A0A9P5D3Y0</accession>
<dbReference type="OrthoDB" id="1638493at2759"/>
<keyword evidence="4" id="KW-1185">Reference proteome</keyword>
<comment type="caution">
    <text evidence="3">The sequence shown here is derived from an EMBL/GenBank/DDBJ whole genome shotgun (WGS) entry which is preliminary data.</text>
</comment>
<dbReference type="Proteomes" id="UP000749293">
    <property type="component" value="Unassembled WGS sequence"/>
</dbReference>
<dbReference type="PROSITE" id="PS50181">
    <property type="entry name" value="FBOX"/>
    <property type="match status" value="1"/>
</dbReference>
<protein>
    <submittedName>
        <fullName evidence="3">F-box domain protein</fullName>
    </submittedName>
</protein>